<dbReference type="KEGG" id="pno:SNOG_14867"/>
<dbReference type="VEuPathDB" id="FungiDB:JI435_431100"/>
<protein>
    <submittedName>
        <fullName evidence="1">Uncharacterized protein</fullName>
    </submittedName>
</protein>
<dbReference type="AlphaFoldDB" id="A0A7U2HZU8"/>
<dbReference type="RefSeq" id="XP_001805037.1">
    <property type="nucleotide sequence ID" value="XM_001804985.1"/>
</dbReference>
<dbReference type="EMBL" id="CP069027">
    <property type="protein sequence ID" value="QRC94711.1"/>
    <property type="molecule type" value="Genomic_DNA"/>
</dbReference>
<gene>
    <name evidence="1" type="ORF">JI435_431100</name>
</gene>
<name>A0A7U2HZU8_PHANO</name>
<accession>A0A7U2HZU8</accession>
<evidence type="ECO:0000313" key="1">
    <source>
        <dbReference type="EMBL" id="QRC94711.1"/>
    </source>
</evidence>
<evidence type="ECO:0000313" key="2">
    <source>
        <dbReference type="Proteomes" id="UP000663193"/>
    </source>
</evidence>
<reference evidence="2" key="1">
    <citation type="journal article" date="2021" name="BMC Genomics">
        <title>Chromosome-level genome assembly and manually-curated proteome of model necrotroph Parastagonospora nodorum Sn15 reveals a genome-wide trove of candidate effector homologs, and redundancy of virulence-related functions within an accessory chromosome.</title>
        <authorList>
            <person name="Bertazzoni S."/>
            <person name="Jones D.A.B."/>
            <person name="Phan H.T."/>
            <person name="Tan K.-C."/>
            <person name="Hane J.K."/>
        </authorList>
    </citation>
    <scope>NUCLEOTIDE SEQUENCE [LARGE SCALE GENOMIC DNA]</scope>
    <source>
        <strain evidence="2">SN15 / ATCC MYA-4574 / FGSC 10173)</strain>
    </source>
</reference>
<keyword evidence="2" id="KW-1185">Reference proteome</keyword>
<proteinExistence type="predicted"/>
<sequence length="180" mass="19937">MTQTKVVGRLPKFHVPARPQDSSTPPPAIKIEDEEEFNLLGNAPSQFHAVSKVFAATRLIFLARSALELTVGCCRWATLDCLQVLEMLQETVNDFVSNTCIGGWEPTMPHVKFSQVAVHDAVWELYHVAKSMADVDQEVAVLEHAARWAMVLIQSGIEFDATEHGEGTSELQEGIFGFVK</sequence>
<dbReference type="Proteomes" id="UP000663193">
    <property type="component" value="Chromosome 5"/>
</dbReference>
<organism evidence="1 2">
    <name type="scientific">Phaeosphaeria nodorum (strain SN15 / ATCC MYA-4574 / FGSC 10173)</name>
    <name type="common">Glume blotch fungus</name>
    <name type="synonym">Parastagonospora nodorum</name>
    <dbReference type="NCBI Taxonomy" id="321614"/>
    <lineage>
        <taxon>Eukaryota</taxon>
        <taxon>Fungi</taxon>
        <taxon>Dikarya</taxon>
        <taxon>Ascomycota</taxon>
        <taxon>Pezizomycotina</taxon>
        <taxon>Dothideomycetes</taxon>
        <taxon>Pleosporomycetidae</taxon>
        <taxon>Pleosporales</taxon>
        <taxon>Pleosporineae</taxon>
        <taxon>Phaeosphaeriaceae</taxon>
        <taxon>Parastagonospora</taxon>
    </lineage>
</organism>